<keyword evidence="6" id="KW-0812">Transmembrane</keyword>
<gene>
    <name evidence="8" type="ORF">DERP_007458</name>
</gene>
<dbReference type="Gene3D" id="3.40.720.10">
    <property type="entry name" value="Alkaline Phosphatase, subunit A"/>
    <property type="match status" value="1"/>
</dbReference>
<dbReference type="InterPro" id="IPR024607">
    <property type="entry name" value="Sulfatase_CS"/>
</dbReference>
<dbReference type="PROSITE" id="PS00523">
    <property type="entry name" value="SULFATASE_1"/>
    <property type="match status" value="1"/>
</dbReference>
<comment type="caution">
    <text evidence="8">The sequence shown here is derived from an EMBL/GenBank/DDBJ whole genome shotgun (WGS) entry which is preliminary data.</text>
</comment>
<comment type="similarity">
    <text evidence="2">Belongs to the sulfatase family.</text>
</comment>
<dbReference type="Proteomes" id="UP000887458">
    <property type="component" value="Unassembled WGS sequence"/>
</dbReference>
<evidence type="ECO:0000256" key="5">
    <source>
        <dbReference type="ARBA" id="ARBA00022837"/>
    </source>
</evidence>
<evidence type="ECO:0000259" key="7">
    <source>
        <dbReference type="Pfam" id="PF00884"/>
    </source>
</evidence>
<feature type="domain" description="Sulfatase N-terminal" evidence="7">
    <location>
        <begin position="24"/>
        <end position="414"/>
    </location>
</feature>
<organism evidence="8 9">
    <name type="scientific">Dermatophagoides pteronyssinus</name>
    <name type="common">European house dust mite</name>
    <dbReference type="NCBI Taxonomy" id="6956"/>
    <lineage>
        <taxon>Eukaryota</taxon>
        <taxon>Metazoa</taxon>
        <taxon>Ecdysozoa</taxon>
        <taxon>Arthropoda</taxon>
        <taxon>Chelicerata</taxon>
        <taxon>Arachnida</taxon>
        <taxon>Acari</taxon>
        <taxon>Acariformes</taxon>
        <taxon>Sarcoptiformes</taxon>
        <taxon>Astigmata</taxon>
        <taxon>Psoroptidia</taxon>
        <taxon>Analgoidea</taxon>
        <taxon>Pyroglyphidae</taxon>
        <taxon>Dermatophagoidinae</taxon>
        <taxon>Dermatophagoides</taxon>
    </lineage>
</organism>
<dbReference type="Gene3D" id="3.30.1120.10">
    <property type="match status" value="1"/>
</dbReference>
<keyword evidence="6" id="KW-1133">Transmembrane helix</keyword>
<evidence type="ECO:0000313" key="8">
    <source>
        <dbReference type="EMBL" id="KAH9417460.1"/>
    </source>
</evidence>
<evidence type="ECO:0000256" key="1">
    <source>
        <dbReference type="ARBA" id="ARBA00001913"/>
    </source>
</evidence>
<name>A0ABQ8J4N9_DERPT</name>
<dbReference type="Pfam" id="PF14707">
    <property type="entry name" value="Sulfatase_C"/>
    <property type="match status" value="1"/>
</dbReference>
<reference evidence="8 9" key="2">
    <citation type="journal article" date="2022" name="Mol. Biol. Evol.">
        <title>Comparative Genomics Reveals Insights into the Divergent Evolution of Astigmatic Mites and Household Pest Adaptations.</title>
        <authorList>
            <person name="Xiong Q."/>
            <person name="Wan A.T."/>
            <person name="Liu X."/>
            <person name="Fung C.S."/>
            <person name="Xiao X."/>
            <person name="Malainual N."/>
            <person name="Hou J."/>
            <person name="Wang L."/>
            <person name="Wang M."/>
            <person name="Yang K.Y."/>
            <person name="Cui Y."/>
            <person name="Leung E.L."/>
            <person name="Nong W."/>
            <person name="Shin S.K."/>
            <person name="Au S.W."/>
            <person name="Jeong K.Y."/>
            <person name="Chew F.T."/>
            <person name="Hui J.H."/>
            <person name="Leung T.F."/>
            <person name="Tungtrongchitr A."/>
            <person name="Zhong N."/>
            <person name="Liu Z."/>
            <person name="Tsui S.K."/>
        </authorList>
    </citation>
    <scope>NUCLEOTIDE SEQUENCE [LARGE SCALE GENOMIC DNA]</scope>
    <source>
        <strain evidence="8">Derp</strain>
    </source>
</reference>
<dbReference type="InterPro" id="IPR000917">
    <property type="entry name" value="Sulfatase_N"/>
</dbReference>
<keyword evidence="3" id="KW-0479">Metal-binding</keyword>
<reference evidence="8 9" key="1">
    <citation type="journal article" date="2018" name="J. Allergy Clin. Immunol.">
        <title>High-quality assembly of Dermatophagoides pteronyssinus genome and transcriptome reveals a wide range of novel allergens.</title>
        <authorList>
            <person name="Liu X.Y."/>
            <person name="Yang K.Y."/>
            <person name="Wang M.Q."/>
            <person name="Kwok J.S."/>
            <person name="Zeng X."/>
            <person name="Yang Z."/>
            <person name="Xiao X.J."/>
            <person name="Lau C.P."/>
            <person name="Li Y."/>
            <person name="Huang Z.M."/>
            <person name="Ba J.G."/>
            <person name="Yim A.K."/>
            <person name="Ouyang C.Y."/>
            <person name="Ngai S.M."/>
            <person name="Chan T.F."/>
            <person name="Leung E.L."/>
            <person name="Liu L."/>
            <person name="Liu Z.G."/>
            <person name="Tsui S.K."/>
        </authorList>
    </citation>
    <scope>NUCLEOTIDE SEQUENCE [LARGE SCALE GENOMIC DNA]</scope>
    <source>
        <strain evidence="8">Derp</strain>
    </source>
</reference>
<dbReference type="SUPFAM" id="SSF53649">
    <property type="entry name" value="Alkaline phosphatase-like"/>
    <property type="match status" value="1"/>
</dbReference>
<evidence type="ECO:0000256" key="4">
    <source>
        <dbReference type="ARBA" id="ARBA00022801"/>
    </source>
</evidence>
<protein>
    <recommendedName>
        <fullName evidence="7">Sulfatase N-terminal domain-containing protein</fullName>
    </recommendedName>
</protein>
<dbReference type="PANTHER" id="PTHR42693">
    <property type="entry name" value="ARYLSULFATASE FAMILY MEMBER"/>
    <property type="match status" value="1"/>
</dbReference>
<dbReference type="Gene3D" id="1.10.287.550">
    <property type="entry name" value="Helix hairpin bin"/>
    <property type="match status" value="1"/>
</dbReference>
<dbReference type="Pfam" id="PF00884">
    <property type="entry name" value="Sulfatase"/>
    <property type="match status" value="1"/>
</dbReference>
<keyword evidence="4" id="KW-0378">Hydrolase</keyword>
<dbReference type="InterPro" id="IPR050738">
    <property type="entry name" value="Sulfatase"/>
</dbReference>
<keyword evidence="6" id="KW-0472">Membrane</keyword>
<dbReference type="EMBL" id="NJHN03000077">
    <property type="protein sequence ID" value="KAH9417460.1"/>
    <property type="molecule type" value="Genomic_DNA"/>
</dbReference>
<keyword evidence="5" id="KW-0106">Calcium</keyword>
<dbReference type="InterPro" id="IPR017850">
    <property type="entry name" value="Alkaline_phosphatase_core_sf"/>
</dbReference>
<evidence type="ECO:0000313" key="9">
    <source>
        <dbReference type="Proteomes" id="UP000887458"/>
    </source>
</evidence>
<evidence type="ECO:0000256" key="2">
    <source>
        <dbReference type="ARBA" id="ARBA00008779"/>
    </source>
</evidence>
<accession>A0ABQ8J4N9</accession>
<evidence type="ECO:0000256" key="3">
    <source>
        <dbReference type="ARBA" id="ARBA00022723"/>
    </source>
</evidence>
<evidence type="ECO:0000256" key="6">
    <source>
        <dbReference type="SAM" id="Phobius"/>
    </source>
</evidence>
<keyword evidence="9" id="KW-1185">Reference proteome</keyword>
<feature type="transmembrane region" description="Helical" evidence="6">
    <location>
        <begin position="185"/>
        <end position="204"/>
    </location>
</feature>
<comment type="cofactor">
    <cofactor evidence="1">
        <name>Ca(2+)</name>
        <dbReference type="ChEBI" id="CHEBI:29108"/>
    </cofactor>
</comment>
<dbReference type="PANTHER" id="PTHR42693:SF49">
    <property type="entry name" value="SULFATASE N-TERMINAL DOMAIN-CONTAINING PROTEIN"/>
    <property type="match status" value="1"/>
</dbReference>
<proteinExistence type="inferred from homology"/>
<feature type="transmembrane region" description="Helical" evidence="6">
    <location>
        <begin position="211"/>
        <end position="232"/>
    </location>
</feature>
<sequence>MFAIVFVVDDNVRCNQNVVVNSRPNFLIMVADDMGYGDVSLLGNHSLPTPNIDRIGREGMILNQHLTAASVCTPSRSAFLTGRYPIRNGMTAAGKNRVFLFVASSGGLPPEELTIAKLLKQQIGNEYRTALIGKWHLGKDCSRLDDNCHHPNQHGFDYFFGIPLTNLKDFGDDGQSVVISYYPHFYLLLTMIGLLGSTLGLMIIIRFQKSWLKSSILIILISIILPAFTVIFQKNISILNGVLYRNDQLIEQPIHLKGITKRLTDETEQFIRNTIAQNQSFFVILNFIKVHTALVPSEKFEGKSRYGKYGDCVLELDDGVGRMLDLLEELEIVNKTFTYFTSDNGAHLEEVDLNGNPEGGSNGIYRGGKGHGAMEGGIRVPTFLRWPNVLPKNLTKISQATSQMDIFPTISAILNLTLPTDRILDGRNIFPLLTGENHTSPHNFLFHYCGIYLHGVRYIEDNDHVWKVYFYQPKYKPQEDKCLFVCMCHGKLVVKHDPPLIYNIAQDPTEINPIVDSKIRSKILRKVTKAVQQHRLSLNPNIESQFSFGNSIWKPWLQPCCSWKFCHC</sequence>